<proteinExistence type="inferred from homology"/>
<dbReference type="PROSITE" id="PS51017">
    <property type="entry name" value="CCT"/>
    <property type="match status" value="1"/>
</dbReference>
<feature type="domain" description="B box-type" evidence="10">
    <location>
        <begin position="17"/>
        <end position="64"/>
    </location>
</feature>
<dbReference type="CDD" id="cd19821">
    <property type="entry name" value="Bbox1_BBX-like"/>
    <property type="match status" value="1"/>
</dbReference>
<keyword evidence="3" id="KW-0479">Metal-binding</keyword>
<evidence type="ECO:0000256" key="4">
    <source>
        <dbReference type="ARBA" id="ARBA00022771"/>
    </source>
</evidence>
<keyword evidence="6 8" id="KW-0539">Nucleus</keyword>
<reference evidence="12" key="1">
    <citation type="journal article" date="2015" name="Nat. Genet.">
        <title>The pineapple genome and the evolution of CAM photosynthesis.</title>
        <authorList>
            <person name="Ming R."/>
            <person name="VanBuren R."/>
            <person name="Wai C.M."/>
            <person name="Tang H."/>
            <person name="Schatz M.C."/>
            <person name="Bowers J.E."/>
            <person name="Lyons E."/>
            <person name="Wang M.L."/>
            <person name="Chen J."/>
            <person name="Biggers E."/>
            <person name="Zhang J."/>
            <person name="Huang L."/>
            <person name="Zhang L."/>
            <person name="Miao W."/>
            <person name="Zhang J."/>
            <person name="Ye Z."/>
            <person name="Miao C."/>
            <person name="Lin Z."/>
            <person name="Wang H."/>
            <person name="Zhou H."/>
            <person name="Yim W.C."/>
            <person name="Priest H.D."/>
            <person name="Zheng C."/>
            <person name="Woodhouse M."/>
            <person name="Edger P.P."/>
            <person name="Guyot R."/>
            <person name="Guo H.B."/>
            <person name="Guo H."/>
            <person name="Zheng G."/>
            <person name="Singh R."/>
            <person name="Sharma A."/>
            <person name="Min X."/>
            <person name="Zheng Y."/>
            <person name="Lee H."/>
            <person name="Gurtowski J."/>
            <person name="Sedlazeck F.J."/>
            <person name="Harkess A."/>
            <person name="McKain M.R."/>
            <person name="Liao Z."/>
            <person name="Fang J."/>
            <person name="Liu J."/>
            <person name="Zhang X."/>
            <person name="Zhang Q."/>
            <person name="Hu W."/>
            <person name="Qin Y."/>
            <person name="Wang K."/>
            <person name="Chen L.Y."/>
            <person name="Shirley N."/>
            <person name="Lin Y.R."/>
            <person name="Liu L.Y."/>
            <person name="Hernandez A.G."/>
            <person name="Wright C.L."/>
            <person name="Bulone V."/>
            <person name="Tuskan G.A."/>
            <person name="Heath K."/>
            <person name="Zee F."/>
            <person name="Moore P.H."/>
            <person name="Sunkar R."/>
            <person name="Leebens-Mack J.H."/>
            <person name="Mockler T."/>
            <person name="Bennetzen J.L."/>
            <person name="Freeling M."/>
            <person name="Sankoff D."/>
            <person name="Paterson A.H."/>
            <person name="Zhu X."/>
            <person name="Yang X."/>
            <person name="Smith J.A."/>
            <person name="Cushman J.C."/>
            <person name="Paull R.E."/>
            <person name="Yu Q."/>
        </authorList>
    </citation>
    <scope>NUCLEOTIDE SEQUENCE [LARGE SCALE GENOMIC DNA]</scope>
    <source>
        <strain evidence="12">cv. F153</strain>
    </source>
</reference>
<evidence type="ECO:0000256" key="3">
    <source>
        <dbReference type="ARBA" id="ARBA00022723"/>
    </source>
</evidence>
<comment type="similarity">
    <text evidence="2">Belongs to the CONSTANS family.</text>
</comment>
<dbReference type="GeneID" id="109718551"/>
<evidence type="ECO:0000256" key="6">
    <source>
        <dbReference type="ARBA" id="ARBA00023242"/>
    </source>
</evidence>
<dbReference type="InterPro" id="IPR049808">
    <property type="entry name" value="CONSTANS-like_Bbox1"/>
</dbReference>
<evidence type="ECO:0000256" key="8">
    <source>
        <dbReference type="PROSITE-ProRule" id="PRU00357"/>
    </source>
</evidence>
<keyword evidence="4 7" id="KW-0863">Zinc-finger</keyword>
<dbReference type="SMART" id="SM00336">
    <property type="entry name" value="BBOX"/>
    <property type="match status" value="1"/>
</dbReference>
<evidence type="ECO:0000313" key="12">
    <source>
        <dbReference type="Proteomes" id="UP000515123"/>
    </source>
</evidence>
<keyword evidence="5" id="KW-0862">Zinc</keyword>
<dbReference type="AlphaFoldDB" id="A0A6P5G3Z1"/>
<protein>
    <submittedName>
        <fullName evidence="13">Zinc finger protein CONSTANS-LIKE 16</fullName>
    </submittedName>
</protein>
<accession>A0A6P5G3Z1</accession>
<dbReference type="Proteomes" id="UP000515123">
    <property type="component" value="Linkage group 1"/>
</dbReference>
<name>A0A6P5G3Z1_ANACO</name>
<dbReference type="InterPro" id="IPR052453">
    <property type="entry name" value="CONSTANS-like_ZF"/>
</dbReference>
<dbReference type="GO" id="GO:0005634">
    <property type="term" value="C:nucleus"/>
    <property type="evidence" value="ECO:0007669"/>
    <property type="project" value="UniProtKB-SubCell"/>
</dbReference>
<dbReference type="PANTHER" id="PTHR31874:SF1">
    <property type="entry name" value="ZINC FINGER PROTEIN CONSTANS-LIKE 6"/>
    <property type="match status" value="1"/>
</dbReference>
<feature type="compositionally biased region" description="Low complexity" evidence="9">
    <location>
        <begin position="67"/>
        <end position="89"/>
    </location>
</feature>
<evidence type="ECO:0000256" key="9">
    <source>
        <dbReference type="SAM" id="MobiDB-lite"/>
    </source>
</evidence>
<evidence type="ECO:0000256" key="5">
    <source>
        <dbReference type="ARBA" id="ARBA00022833"/>
    </source>
</evidence>
<evidence type="ECO:0000256" key="7">
    <source>
        <dbReference type="PROSITE-ProRule" id="PRU00024"/>
    </source>
</evidence>
<feature type="domain" description="CCT" evidence="11">
    <location>
        <begin position="358"/>
        <end position="400"/>
    </location>
</feature>
<feature type="region of interest" description="Disordered" evidence="9">
    <location>
        <begin position="67"/>
        <end position="98"/>
    </location>
</feature>
<evidence type="ECO:0000313" key="13">
    <source>
        <dbReference type="RefSeq" id="XP_020100463.1"/>
    </source>
</evidence>
<keyword evidence="12" id="KW-1185">Reference proteome</keyword>
<comment type="subcellular location">
    <subcellularLocation>
        <location evidence="1 8">Nucleus</location>
    </subcellularLocation>
</comment>
<dbReference type="SMR" id="A0A6P5G3Z1"/>
<organism evidence="12 13">
    <name type="scientific">Ananas comosus</name>
    <name type="common">Pineapple</name>
    <name type="synonym">Ananas ananas</name>
    <dbReference type="NCBI Taxonomy" id="4615"/>
    <lineage>
        <taxon>Eukaryota</taxon>
        <taxon>Viridiplantae</taxon>
        <taxon>Streptophyta</taxon>
        <taxon>Embryophyta</taxon>
        <taxon>Tracheophyta</taxon>
        <taxon>Spermatophyta</taxon>
        <taxon>Magnoliopsida</taxon>
        <taxon>Liliopsida</taxon>
        <taxon>Poales</taxon>
        <taxon>Bromeliaceae</taxon>
        <taxon>Bromelioideae</taxon>
        <taxon>Ananas</taxon>
    </lineage>
</organism>
<evidence type="ECO:0000256" key="1">
    <source>
        <dbReference type="ARBA" id="ARBA00004123"/>
    </source>
</evidence>
<dbReference type="InterPro" id="IPR010402">
    <property type="entry name" value="CCT_domain"/>
</dbReference>
<dbReference type="Gramene" id="Aco020309.1.mrna1">
    <property type="protein sequence ID" value="Aco020309.1.mrna1"/>
    <property type="gene ID" value="Aco020309.1.path1"/>
</dbReference>
<dbReference type="InterPro" id="IPR000315">
    <property type="entry name" value="Znf_B-box"/>
</dbReference>
<dbReference type="GO" id="GO:0006355">
    <property type="term" value="P:regulation of DNA-templated transcription"/>
    <property type="evidence" value="ECO:0007669"/>
    <property type="project" value="TreeGrafter"/>
</dbReference>
<gene>
    <name evidence="13" type="primary">LOC109718551</name>
</gene>
<evidence type="ECO:0000259" key="11">
    <source>
        <dbReference type="PROSITE" id="PS51017"/>
    </source>
</evidence>
<dbReference type="Pfam" id="PF06203">
    <property type="entry name" value="CCT"/>
    <property type="match status" value="1"/>
</dbReference>
<dbReference type="OrthoDB" id="153872at2759"/>
<dbReference type="Pfam" id="PF00643">
    <property type="entry name" value="zf-B_box"/>
    <property type="match status" value="1"/>
</dbReference>
<dbReference type="RefSeq" id="XP_020100463.1">
    <property type="nucleotide sequence ID" value="XM_020244874.1"/>
</dbReference>
<dbReference type="PROSITE" id="PS50119">
    <property type="entry name" value="ZF_BBOX"/>
    <property type="match status" value="1"/>
</dbReference>
<dbReference type="GO" id="GO:0008270">
    <property type="term" value="F:zinc ion binding"/>
    <property type="evidence" value="ECO:0007669"/>
    <property type="project" value="UniProtKB-KW"/>
</dbReference>
<evidence type="ECO:0000259" key="10">
    <source>
        <dbReference type="PROSITE" id="PS50119"/>
    </source>
</evidence>
<sequence length="425" mass="45484">MNTKEKQRAASAAVGARTARACDGCLRRRARWFCAADDAFLCQACDASVHSANPLASRHHRLRLKTATSSSSLAADAATPPPARTALDAGEPPTWLHGFKRKARTPRGKPMSAIKEETTVVPDLEAEEKAEEAEEQLLYQVPIFDPLLAEFCSPSPLLPTPLEDAKPAAQPIDPFESASAAAAASSDGLPGFREVSDLDVAEFAADMESLLGGGLEEDSFSLHELGLMDSEVKEEEADVDAAAAAGETEICREPMDVKFDCSAEEEAAKATAVVSSVSEGEVTVVAKKKMILTLDYEAVMAEWSCKGCSPWTGGERPQLGTDDCWPEFAGMWGGDGKGAAQHRDPAAAAAAAAVGGGREARVTRYREKRRTRLFAKKIRYEVRKLNAEKRPRMKGRFVKRAAFPAIAAAVTAAVPAIPRGPPFPF</sequence>
<dbReference type="PANTHER" id="PTHR31874">
    <property type="entry name" value="CCT MOTIF FAMILY PROTEIN, EXPRESSED"/>
    <property type="match status" value="1"/>
</dbReference>
<evidence type="ECO:0000256" key="2">
    <source>
        <dbReference type="ARBA" id="ARBA00010024"/>
    </source>
</evidence>
<reference evidence="13" key="2">
    <citation type="submission" date="2025-08" db="UniProtKB">
        <authorList>
            <consortium name="RefSeq"/>
        </authorList>
    </citation>
    <scope>IDENTIFICATION</scope>
    <source>
        <tissue evidence="13">Leaf</tissue>
    </source>
</reference>